<protein>
    <recommendedName>
        <fullName evidence="2">F-box domain-containing protein</fullName>
    </recommendedName>
</protein>
<evidence type="ECO:0008006" key="2">
    <source>
        <dbReference type="Google" id="ProtNLM"/>
    </source>
</evidence>
<reference evidence="1" key="1">
    <citation type="submission" date="2024-03" db="EMBL/GenBank/DDBJ databases">
        <title>Eukaryotic viruses encode the ribosomal protein eL40.</title>
        <authorList>
            <person name="Thomy J."/>
            <person name="Schvarcz C.R."/>
            <person name="McBeain K.A."/>
            <person name="Edwards K.F."/>
            <person name="Steward G.F."/>
        </authorList>
    </citation>
    <scope>NUCLEOTIDE SEQUENCE</scope>
    <source>
        <strain evidence="1">FloV-SA2</strain>
    </source>
</reference>
<dbReference type="EMBL" id="PP542043">
    <property type="protein sequence ID" value="XDO02151.1"/>
    <property type="molecule type" value="Genomic_DNA"/>
</dbReference>
<evidence type="ECO:0000313" key="1">
    <source>
        <dbReference type="EMBL" id="XDO02151.1"/>
    </source>
</evidence>
<name>A0AB39J755_9VIRU</name>
<proteinExistence type="predicted"/>
<organism evidence="1">
    <name type="scientific">Florenciella sp. virus SA2</name>
    <dbReference type="NCBI Taxonomy" id="3240092"/>
    <lineage>
        <taxon>Viruses</taxon>
    </lineage>
</organism>
<gene>
    <name evidence="1" type="ORF">FloV-SA2_00333</name>
</gene>
<accession>A0AB39J755</accession>
<sequence>MEFPDELWESIMSYFHSIYKKPSHYVSIMNCPSFYRRRCINLYWSSNNSSLKQIVWNPTPGIFDSFYIWIVLDNWVFWEFDDINILQPKLTLNRKVASGKVLEDFKQIWQEYAQNGSRGNLISRIKY</sequence>